<dbReference type="SUPFAM" id="SSF50965">
    <property type="entry name" value="Galactose oxidase, central domain"/>
    <property type="match status" value="1"/>
</dbReference>
<keyword evidence="8" id="KW-1185">Reference proteome</keyword>
<sequence>MASHPAHPACLLPLPDNCAAAHKIDTTALPLGIVAAYYNINFITADLFSMILTDKTKLKGILEIISAAQQFESIPLRHGEEGLLKKVHDRVPVKVGKLRFEEGSKSHLSCGRRLELSGVSQYNSCDGILSNDCSSRLDHNSPLKQIPGFTLEIIQRCTTANVTQVTDIMELEDDEQNRLLQMDTKHLAKVAKFANSYMAIQIKHEIKDKDSLVTNTPITLKVSLVADDDDEEEGSKTAFSGNVSHFVYVSSPAHKTVETHSPGERKIYEMVDLLVAHDVLMREGVKDALEMELNMMLFPILLKHLRSIVAHFLENERAKPQSPFSHFIEQAISMLRLFFERIGSRSTFRYGPALCAHCPPQDRPPLINNPPVKNQIIDYFLAWAANVNMEASWQRTKRDLSVACLKALAAYYEKLKLQAKHTLVFHAPKQSPLIILGSDSQEIPSSSGIFRWASLRRITQKIYLAPKRHHPTSIVSSTSSSSNTILGLPTVIVVGTAKGWVMVFDYASNLKFVLGSDVVGRDAGAVLALSISHDHTFVAVGHIMVHIYLYDLAKPNQPLRTTGLALYHTLGQVLGLASTDVIWILGKYADHGTVSPQNDLGNHPTLDSASMGASLKSRKPTKIFGTLPLPLGPTPHPTDHHGLVALLTSSKLIIVALKPTLRTCWRCMRNALDPNQNGVVGSLSWFPSSTVKEALGTKKNHHQLDPTTSRNHQKTHQQQQQQQQLTPTGIGMDPLLAFSWGKTIRFVTVILEPSKGNSSTSSSSTHPDSLEKESFLKGFNRRLEGNFSSLRFVEGKKWCCNSNVLAIICVLTCTHFEVINTQIWQRTGFEPINLRGVVRLNIFNKTPLNKSSANPLATPANFFSLIAADSDKSVGGSVAGSFKAYKGKILLLTTDDLRLGMVVSWAEQILELVEVGSLTEATSLYGFQHDPKDPLLLQKQSDIIASHYYVTNTSMLTYNQHLRPTMTLIKLFRVFAESDEFKYVPTRHEEKQELAKLFEKVPIPVKESKDSR</sequence>
<comment type="subcellular location">
    <subcellularLocation>
        <location evidence="1">Membrane</location>
        <topology evidence="1">Multi-pass membrane protein</topology>
    </subcellularLocation>
</comment>
<organism evidence="7 8">
    <name type="scientific">Puccinia coronata f. sp. avenae</name>
    <dbReference type="NCBI Taxonomy" id="200324"/>
    <lineage>
        <taxon>Eukaryota</taxon>
        <taxon>Fungi</taxon>
        <taxon>Dikarya</taxon>
        <taxon>Basidiomycota</taxon>
        <taxon>Pucciniomycotina</taxon>
        <taxon>Pucciniomycetes</taxon>
        <taxon>Pucciniales</taxon>
        <taxon>Pucciniaceae</taxon>
        <taxon>Puccinia</taxon>
    </lineage>
</organism>
<gene>
    <name evidence="7" type="ORF">PCANC_26101</name>
</gene>
<evidence type="ECO:0000256" key="2">
    <source>
        <dbReference type="ARBA" id="ARBA00022692"/>
    </source>
</evidence>
<comment type="caution">
    <text evidence="7">The sequence shown here is derived from an EMBL/GenBank/DDBJ whole genome shotgun (WGS) entry which is preliminary data.</text>
</comment>
<dbReference type="GO" id="GO:0003723">
    <property type="term" value="F:RNA binding"/>
    <property type="evidence" value="ECO:0007669"/>
    <property type="project" value="TreeGrafter"/>
</dbReference>
<dbReference type="SUPFAM" id="SSF158702">
    <property type="entry name" value="Sec63 N-terminal domain-like"/>
    <property type="match status" value="2"/>
</dbReference>
<name>A0A2N5TP91_9BASI</name>
<evidence type="ECO:0000256" key="5">
    <source>
        <dbReference type="SAM" id="MobiDB-lite"/>
    </source>
</evidence>
<proteinExistence type="predicted"/>
<evidence type="ECO:0000256" key="1">
    <source>
        <dbReference type="ARBA" id="ARBA00004141"/>
    </source>
</evidence>
<dbReference type="EMBL" id="PGCJ01000494">
    <property type="protein sequence ID" value="PLW27292.1"/>
    <property type="molecule type" value="Genomic_DNA"/>
</dbReference>
<dbReference type="Gene3D" id="1.10.150.20">
    <property type="entry name" value="5' to 3' exonuclease, C-terminal subdomain"/>
    <property type="match status" value="1"/>
</dbReference>
<evidence type="ECO:0000313" key="8">
    <source>
        <dbReference type="Proteomes" id="UP000235388"/>
    </source>
</evidence>
<dbReference type="OrthoDB" id="289913at2759"/>
<dbReference type="Gene3D" id="1.10.3380.10">
    <property type="entry name" value="Sec63 N-terminal domain-like domain"/>
    <property type="match status" value="2"/>
</dbReference>
<dbReference type="Proteomes" id="UP000235388">
    <property type="component" value="Unassembled WGS sequence"/>
</dbReference>
<dbReference type="GO" id="GO:0003724">
    <property type="term" value="F:RNA helicase activity"/>
    <property type="evidence" value="ECO:0007669"/>
    <property type="project" value="TreeGrafter"/>
</dbReference>
<dbReference type="AlphaFoldDB" id="A0A2N5TP91"/>
<dbReference type="SMART" id="SM00973">
    <property type="entry name" value="Sec63"/>
    <property type="match status" value="1"/>
</dbReference>
<dbReference type="InterPro" id="IPR004179">
    <property type="entry name" value="Sec63-dom"/>
</dbReference>
<keyword evidence="2" id="KW-0812">Transmembrane</keyword>
<feature type="domain" description="SEC63" evidence="6">
    <location>
        <begin position="28"/>
        <end position="323"/>
    </location>
</feature>
<dbReference type="STRING" id="200324.A0A2N5TP91"/>
<dbReference type="GO" id="GO:0016020">
    <property type="term" value="C:membrane"/>
    <property type="evidence" value="ECO:0007669"/>
    <property type="project" value="UniProtKB-SubCell"/>
</dbReference>
<dbReference type="GO" id="GO:0000388">
    <property type="term" value="P:spliceosome conformational change to release U4 (or U4atac) and U1 (or U11)"/>
    <property type="evidence" value="ECO:0007669"/>
    <property type="project" value="TreeGrafter"/>
</dbReference>
<evidence type="ECO:0000313" key="7">
    <source>
        <dbReference type="EMBL" id="PLW27292.1"/>
    </source>
</evidence>
<dbReference type="GO" id="GO:0005681">
    <property type="term" value="C:spliceosomal complex"/>
    <property type="evidence" value="ECO:0007669"/>
    <property type="project" value="TreeGrafter"/>
</dbReference>
<dbReference type="Pfam" id="PF23410">
    <property type="entry name" value="Beta-prop_VPS8"/>
    <property type="match status" value="1"/>
</dbReference>
<dbReference type="InterPro" id="IPR011043">
    <property type="entry name" value="Gal_Oxase/kelch_b-propeller"/>
</dbReference>
<reference evidence="7 8" key="1">
    <citation type="submission" date="2017-11" db="EMBL/GenBank/DDBJ databases">
        <title>De novo assembly and phasing of dikaryotic genomes from two isolates of Puccinia coronata f. sp. avenae, the causal agent of oat crown rust.</title>
        <authorList>
            <person name="Miller M.E."/>
            <person name="Zhang Y."/>
            <person name="Omidvar V."/>
            <person name="Sperschneider J."/>
            <person name="Schwessinger B."/>
            <person name="Raley C."/>
            <person name="Palmer J.M."/>
            <person name="Garnica D."/>
            <person name="Upadhyaya N."/>
            <person name="Rathjen J."/>
            <person name="Taylor J.M."/>
            <person name="Park R.F."/>
            <person name="Dodds P.N."/>
            <person name="Hirsch C.D."/>
            <person name="Kianian S.F."/>
            <person name="Figueroa M."/>
        </authorList>
    </citation>
    <scope>NUCLEOTIDE SEQUENCE [LARGE SCALE GENOMIC DNA]</scope>
    <source>
        <strain evidence="7">12NC29</strain>
    </source>
</reference>
<evidence type="ECO:0000259" key="6">
    <source>
        <dbReference type="SMART" id="SM00973"/>
    </source>
</evidence>
<evidence type="ECO:0000256" key="3">
    <source>
        <dbReference type="ARBA" id="ARBA00022989"/>
    </source>
</evidence>
<keyword evidence="4" id="KW-0472">Membrane</keyword>
<feature type="region of interest" description="Disordered" evidence="5">
    <location>
        <begin position="697"/>
        <end position="726"/>
    </location>
</feature>
<accession>A0A2N5TP91</accession>
<protein>
    <recommendedName>
        <fullName evidence="6">SEC63 domain-containing protein</fullName>
    </recommendedName>
</protein>
<dbReference type="PANTHER" id="PTHR24075">
    <property type="entry name" value="SEC63 DOMAIN-CONTAINING"/>
    <property type="match status" value="1"/>
</dbReference>
<dbReference type="PANTHER" id="PTHR24075:SF5">
    <property type="entry name" value="U5 SMALL NUCLEAR RIBONUCLEOPROTEIN 200 KDA HELICASE"/>
    <property type="match status" value="1"/>
</dbReference>
<keyword evidence="3" id="KW-1133">Transmembrane helix</keyword>
<dbReference type="FunFam" id="1.10.150.20:FF:000013">
    <property type="entry name" value="U5 small nuclear ribonucleoprotein kDa helicase"/>
    <property type="match status" value="1"/>
</dbReference>
<evidence type="ECO:0000256" key="4">
    <source>
        <dbReference type="ARBA" id="ARBA00023136"/>
    </source>
</evidence>
<dbReference type="Pfam" id="PF02889">
    <property type="entry name" value="Sec63"/>
    <property type="match status" value="2"/>
</dbReference>